<dbReference type="EMBL" id="SKBU01000005">
    <property type="protein sequence ID" value="TCJ20207.1"/>
    <property type="molecule type" value="Genomic_DNA"/>
</dbReference>
<dbReference type="RefSeq" id="WP_132687866.1">
    <property type="nucleotide sequence ID" value="NZ_SKBU01000005.1"/>
</dbReference>
<sequence>MRVRMLDHTADVGFELEAPTLEALFDAAREGLLEILMQRPPRSGSEERVVELSARDLEALMVRWINELVYLVQTAGFVPARADITVSGQGGKRSLRARLAGEPLDPEAHGWLGEVKSATFHGLCVEAGDGGWRARVILDV</sequence>
<dbReference type="Gene3D" id="3.55.10.10">
    <property type="entry name" value="Archease domain"/>
    <property type="match status" value="1"/>
</dbReference>
<organism evidence="6 7">
    <name type="scientific">Rubrobacter taiwanensis</name>
    <dbReference type="NCBI Taxonomy" id="185139"/>
    <lineage>
        <taxon>Bacteria</taxon>
        <taxon>Bacillati</taxon>
        <taxon>Actinomycetota</taxon>
        <taxon>Rubrobacteria</taxon>
        <taxon>Rubrobacterales</taxon>
        <taxon>Rubrobacteraceae</taxon>
        <taxon>Rubrobacter</taxon>
    </lineage>
</organism>
<dbReference type="Pfam" id="PF01951">
    <property type="entry name" value="Archease"/>
    <property type="match status" value="1"/>
</dbReference>
<evidence type="ECO:0000259" key="5">
    <source>
        <dbReference type="Pfam" id="PF01951"/>
    </source>
</evidence>
<evidence type="ECO:0000256" key="4">
    <source>
        <dbReference type="ARBA" id="ARBA00022837"/>
    </source>
</evidence>
<dbReference type="Proteomes" id="UP000295244">
    <property type="component" value="Unassembled WGS sequence"/>
</dbReference>
<comment type="similarity">
    <text evidence="1">Belongs to the archease family.</text>
</comment>
<dbReference type="GO" id="GO:0008033">
    <property type="term" value="P:tRNA processing"/>
    <property type="evidence" value="ECO:0007669"/>
    <property type="project" value="UniProtKB-KW"/>
</dbReference>
<dbReference type="GO" id="GO:0046872">
    <property type="term" value="F:metal ion binding"/>
    <property type="evidence" value="ECO:0007669"/>
    <property type="project" value="UniProtKB-KW"/>
</dbReference>
<evidence type="ECO:0000313" key="7">
    <source>
        <dbReference type="Proteomes" id="UP000295244"/>
    </source>
</evidence>
<evidence type="ECO:0000256" key="2">
    <source>
        <dbReference type="ARBA" id="ARBA00022694"/>
    </source>
</evidence>
<keyword evidence="3" id="KW-0479">Metal-binding</keyword>
<dbReference type="SUPFAM" id="SSF69819">
    <property type="entry name" value="MTH1598-like"/>
    <property type="match status" value="1"/>
</dbReference>
<accession>A0A4R1BS58</accession>
<keyword evidence="7" id="KW-1185">Reference proteome</keyword>
<protein>
    <submittedName>
        <fullName evidence="6">Archease</fullName>
    </submittedName>
</protein>
<dbReference type="PANTHER" id="PTHR12682:SF11">
    <property type="entry name" value="PROTEIN ARCHEASE"/>
    <property type="match status" value="1"/>
</dbReference>
<dbReference type="AlphaFoldDB" id="A0A4R1BS58"/>
<comment type="caution">
    <text evidence="6">The sequence shown here is derived from an EMBL/GenBank/DDBJ whole genome shotgun (WGS) entry which is preliminary data.</text>
</comment>
<evidence type="ECO:0000313" key="6">
    <source>
        <dbReference type="EMBL" id="TCJ20207.1"/>
    </source>
</evidence>
<dbReference type="OrthoDB" id="164090at2"/>
<keyword evidence="4" id="KW-0106">Calcium</keyword>
<gene>
    <name evidence="6" type="ORF">E0L93_02125</name>
</gene>
<dbReference type="PANTHER" id="PTHR12682">
    <property type="entry name" value="ARCHEASE"/>
    <property type="match status" value="1"/>
</dbReference>
<name>A0A4R1BS58_9ACTN</name>
<dbReference type="InterPro" id="IPR002804">
    <property type="entry name" value="Archease"/>
</dbReference>
<dbReference type="InterPro" id="IPR036820">
    <property type="entry name" value="Archease_dom_sf"/>
</dbReference>
<reference evidence="6 7" key="1">
    <citation type="submission" date="2019-03" db="EMBL/GenBank/DDBJ databases">
        <title>Whole genome sequence of a novel Rubrobacter taiwanensis strain, isolated from Yellowstone National Park.</title>
        <authorList>
            <person name="Freed S."/>
            <person name="Ramaley R.F."/>
            <person name="Kyndt J.A."/>
        </authorList>
    </citation>
    <scope>NUCLEOTIDE SEQUENCE [LARGE SCALE GENOMIC DNA]</scope>
    <source>
        <strain evidence="6 7">Yellowstone</strain>
    </source>
</reference>
<dbReference type="InterPro" id="IPR023572">
    <property type="entry name" value="Archease_dom"/>
</dbReference>
<feature type="domain" description="Archease" evidence="5">
    <location>
        <begin position="4"/>
        <end position="140"/>
    </location>
</feature>
<evidence type="ECO:0000256" key="3">
    <source>
        <dbReference type="ARBA" id="ARBA00022723"/>
    </source>
</evidence>
<proteinExistence type="inferred from homology"/>
<keyword evidence="2" id="KW-0819">tRNA processing</keyword>
<evidence type="ECO:0000256" key="1">
    <source>
        <dbReference type="ARBA" id="ARBA00007963"/>
    </source>
</evidence>